<comment type="caution">
    <text evidence="1">The sequence shown here is derived from an EMBL/GenBank/DDBJ whole genome shotgun (WGS) entry which is preliminary data.</text>
</comment>
<organism evidence="1 2">
    <name type="scientific">Trichonephila clavata</name>
    <name type="common">Joro spider</name>
    <name type="synonym">Nephila clavata</name>
    <dbReference type="NCBI Taxonomy" id="2740835"/>
    <lineage>
        <taxon>Eukaryota</taxon>
        <taxon>Metazoa</taxon>
        <taxon>Ecdysozoa</taxon>
        <taxon>Arthropoda</taxon>
        <taxon>Chelicerata</taxon>
        <taxon>Arachnida</taxon>
        <taxon>Araneae</taxon>
        <taxon>Araneomorphae</taxon>
        <taxon>Entelegynae</taxon>
        <taxon>Araneoidea</taxon>
        <taxon>Nephilidae</taxon>
        <taxon>Trichonephila</taxon>
    </lineage>
</organism>
<name>A0A8X6K5Z9_TRICU</name>
<evidence type="ECO:0000313" key="2">
    <source>
        <dbReference type="Proteomes" id="UP000887116"/>
    </source>
</evidence>
<keyword evidence="2" id="KW-1185">Reference proteome</keyword>
<evidence type="ECO:0000313" key="1">
    <source>
        <dbReference type="EMBL" id="GFQ65975.1"/>
    </source>
</evidence>
<reference evidence="1" key="1">
    <citation type="submission" date="2020-07" db="EMBL/GenBank/DDBJ databases">
        <title>Multicomponent nature underlies the extraordinary mechanical properties of spider dragline silk.</title>
        <authorList>
            <person name="Kono N."/>
            <person name="Nakamura H."/>
            <person name="Mori M."/>
            <person name="Yoshida Y."/>
            <person name="Ohtoshi R."/>
            <person name="Malay A.D."/>
            <person name="Moran D.A.P."/>
            <person name="Tomita M."/>
            <person name="Numata K."/>
            <person name="Arakawa K."/>
        </authorList>
    </citation>
    <scope>NUCLEOTIDE SEQUENCE</scope>
</reference>
<protein>
    <submittedName>
        <fullName evidence="1">Uncharacterized protein</fullName>
    </submittedName>
</protein>
<dbReference type="EMBL" id="BMAO01010262">
    <property type="protein sequence ID" value="GFQ65975.1"/>
    <property type="molecule type" value="Genomic_DNA"/>
</dbReference>
<proteinExistence type="predicted"/>
<sequence>MFSYETGYGPYWRTSAAAAGGGGGGGYGHPGWGHGPYWRTSGNMHRPVMKRSAAAAGGGGGGGKDFSIHVLFLLKLMLKLMN</sequence>
<gene>
    <name evidence="1" type="ORF">TNCT_573301</name>
</gene>
<dbReference type="Proteomes" id="UP000887116">
    <property type="component" value="Unassembled WGS sequence"/>
</dbReference>
<accession>A0A8X6K5Z9</accession>
<dbReference type="AlphaFoldDB" id="A0A8X6K5Z9"/>